<evidence type="ECO:0000256" key="3">
    <source>
        <dbReference type="ARBA" id="ARBA00023155"/>
    </source>
</evidence>
<keyword evidence="3 5" id="KW-0371">Homeobox</keyword>
<dbReference type="SUPFAM" id="SSF46689">
    <property type="entry name" value="Homeodomain-like"/>
    <property type="match status" value="1"/>
</dbReference>
<gene>
    <name evidence="8" type="ORF">HPULCUR_005290</name>
</gene>
<keyword evidence="9" id="KW-1185">Reference proteome</keyword>
<evidence type="ECO:0000256" key="4">
    <source>
        <dbReference type="ARBA" id="ARBA00023242"/>
    </source>
</evidence>
<comment type="subcellular location">
    <subcellularLocation>
        <location evidence="1 5 6">Nucleus</location>
    </subcellularLocation>
</comment>
<evidence type="ECO:0000256" key="2">
    <source>
        <dbReference type="ARBA" id="ARBA00023125"/>
    </source>
</evidence>
<dbReference type="Gene3D" id="1.10.10.60">
    <property type="entry name" value="Homeodomain-like"/>
    <property type="match status" value="1"/>
</dbReference>
<feature type="DNA-binding region" description="Homeobox" evidence="5">
    <location>
        <begin position="23"/>
        <end position="82"/>
    </location>
</feature>
<dbReference type="PANTHER" id="PTHR24324">
    <property type="entry name" value="HOMEOBOX PROTEIN HHEX"/>
    <property type="match status" value="1"/>
</dbReference>
<proteinExistence type="predicted"/>
<dbReference type="Pfam" id="PF00046">
    <property type="entry name" value="Homeodomain"/>
    <property type="match status" value="1"/>
</dbReference>
<evidence type="ECO:0000256" key="6">
    <source>
        <dbReference type="RuleBase" id="RU000682"/>
    </source>
</evidence>
<evidence type="ECO:0000256" key="5">
    <source>
        <dbReference type="PROSITE-ProRule" id="PRU00108"/>
    </source>
</evidence>
<protein>
    <recommendedName>
        <fullName evidence="7">Homeobox domain-containing protein</fullName>
    </recommendedName>
</protein>
<dbReference type="Proteomes" id="UP001476247">
    <property type="component" value="Unassembled WGS sequence"/>
</dbReference>
<feature type="domain" description="Homeobox" evidence="7">
    <location>
        <begin position="21"/>
        <end position="81"/>
    </location>
</feature>
<name>A0ABP9XYN0_9FUNG</name>
<keyword evidence="4 5" id="KW-0539">Nucleus</keyword>
<keyword evidence="2 5" id="KW-0238">DNA-binding</keyword>
<evidence type="ECO:0000256" key="1">
    <source>
        <dbReference type="ARBA" id="ARBA00004123"/>
    </source>
</evidence>
<dbReference type="CDD" id="cd00086">
    <property type="entry name" value="homeodomain"/>
    <property type="match status" value="1"/>
</dbReference>
<evidence type="ECO:0000313" key="9">
    <source>
        <dbReference type="Proteomes" id="UP001476247"/>
    </source>
</evidence>
<evidence type="ECO:0000313" key="8">
    <source>
        <dbReference type="EMBL" id="GAA5799869.1"/>
    </source>
</evidence>
<evidence type="ECO:0000259" key="7">
    <source>
        <dbReference type="PROSITE" id="PS50071"/>
    </source>
</evidence>
<dbReference type="PROSITE" id="PS50071">
    <property type="entry name" value="HOMEOBOX_2"/>
    <property type="match status" value="1"/>
</dbReference>
<comment type="caution">
    <text evidence="8">The sequence shown here is derived from an EMBL/GenBank/DDBJ whole genome shotgun (WGS) entry which is preliminary data.</text>
</comment>
<dbReference type="InterPro" id="IPR001356">
    <property type="entry name" value="HD"/>
</dbReference>
<organism evidence="8 9">
    <name type="scientific">Helicostylum pulchrum</name>
    <dbReference type="NCBI Taxonomy" id="562976"/>
    <lineage>
        <taxon>Eukaryota</taxon>
        <taxon>Fungi</taxon>
        <taxon>Fungi incertae sedis</taxon>
        <taxon>Mucoromycota</taxon>
        <taxon>Mucoromycotina</taxon>
        <taxon>Mucoromycetes</taxon>
        <taxon>Mucorales</taxon>
        <taxon>Mucorineae</taxon>
        <taxon>Mucoraceae</taxon>
        <taxon>Helicostylum</taxon>
    </lineage>
</organism>
<dbReference type="InterPro" id="IPR051000">
    <property type="entry name" value="Homeobox_DNA-bind_prot"/>
</dbReference>
<reference evidence="8 9" key="1">
    <citation type="submission" date="2024-04" db="EMBL/GenBank/DDBJ databases">
        <title>genome sequences of Mucor flavus KT1a and Helicostylum pulchrum KT1b strains isolation_sourced from the surface of a dry-aged beef.</title>
        <authorList>
            <person name="Toyotome T."/>
            <person name="Hosono M."/>
            <person name="Torimaru M."/>
            <person name="Fukuda K."/>
            <person name="Mikami N."/>
        </authorList>
    </citation>
    <scope>NUCLEOTIDE SEQUENCE [LARGE SCALE GENOMIC DNA]</scope>
    <source>
        <strain evidence="8 9">KT1b</strain>
    </source>
</reference>
<sequence length="96" mass="11616">MPKGNRPQVQRFTFEEEEEYGTDIVRRQKFTAEETSILELKFRYNSYPSKEEVDELAVQFGTSDKRITSWFQNRRVKETRLSNQRNEKYALKFILN</sequence>
<dbReference type="SMART" id="SM00389">
    <property type="entry name" value="HOX"/>
    <property type="match status" value="1"/>
</dbReference>
<dbReference type="InterPro" id="IPR009057">
    <property type="entry name" value="Homeodomain-like_sf"/>
</dbReference>
<dbReference type="EMBL" id="BAABUJ010000014">
    <property type="protein sequence ID" value="GAA5799869.1"/>
    <property type="molecule type" value="Genomic_DNA"/>
</dbReference>
<dbReference type="PANTHER" id="PTHR24324:SF5">
    <property type="entry name" value="HEMATOPOIETICALLY-EXPRESSED HOMEOBOX PROTEIN HHEX"/>
    <property type="match status" value="1"/>
</dbReference>
<accession>A0ABP9XYN0</accession>